<feature type="region of interest" description="Disordered" evidence="1">
    <location>
        <begin position="275"/>
        <end position="312"/>
    </location>
</feature>
<protein>
    <submittedName>
        <fullName evidence="2">Uncharacterized protein</fullName>
    </submittedName>
</protein>
<evidence type="ECO:0000313" key="2">
    <source>
        <dbReference type="EMBL" id="KAL3696514.1"/>
    </source>
</evidence>
<accession>A0ABD3I4K5</accession>
<dbReference type="EMBL" id="JBJQOH010000002">
    <property type="protein sequence ID" value="KAL3696514.1"/>
    <property type="molecule type" value="Genomic_DNA"/>
</dbReference>
<reference evidence="2 3" key="1">
    <citation type="submission" date="2024-09" db="EMBL/GenBank/DDBJ databases">
        <title>Chromosome-scale assembly of Riccia sorocarpa.</title>
        <authorList>
            <person name="Paukszto L."/>
        </authorList>
    </citation>
    <scope>NUCLEOTIDE SEQUENCE [LARGE SCALE GENOMIC DNA]</scope>
    <source>
        <strain evidence="2">LP-2024</strain>
        <tissue evidence="2">Aerial parts of the thallus</tissue>
    </source>
</reference>
<evidence type="ECO:0000256" key="1">
    <source>
        <dbReference type="SAM" id="MobiDB-lite"/>
    </source>
</evidence>
<dbReference type="Proteomes" id="UP001633002">
    <property type="component" value="Unassembled WGS sequence"/>
</dbReference>
<organism evidence="2 3">
    <name type="scientific">Riccia sorocarpa</name>
    <dbReference type="NCBI Taxonomy" id="122646"/>
    <lineage>
        <taxon>Eukaryota</taxon>
        <taxon>Viridiplantae</taxon>
        <taxon>Streptophyta</taxon>
        <taxon>Embryophyta</taxon>
        <taxon>Marchantiophyta</taxon>
        <taxon>Marchantiopsida</taxon>
        <taxon>Marchantiidae</taxon>
        <taxon>Marchantiales</taxon>
        <taxon>Ricciaceae</taxon>
        <taxon>Riccia</taxon>
    </lineage>
</organism>
<sequence>MSANLLTPSLRTARRNRAEYVPFLPGVIPQNFAEVSKILEASKRYYGIDGDVPVILTEDETRIKPHVRWESRRDTLIGFCGQKDAHTCHLGFEVAVGSVGPVIGHASDGDSKRRKLMLADYGGNDEITAALKKEFQQAQSLLLQLNMASRTGVRDQTWWKTPWVSEKEMRLFERGSEMARDPAHVDLEENGHASTDLETVGDLWELVVPMEDLGSETEEEDGLDDLALLGHESRHIMSKVLHQVESGEEEPVKFDPMVVYVGHSIYKATLVTNTDPSHDGTSTVRTRWTPNKPSSWTAGPSNPSPVPTGSRIDNPIDIDDAMDPVAEPSTLQTELDYIVAEVGDFMDKVLAKRVGTYVAALQATASRAEENLLKLTSVNSQLQTAEHNEAFMRVQVQCLRTELQKVKIDGATTSKQKLDSVRTGSPMAESCSVGSPNPAECRPFGRVQIFC</sequence>
<gene>
    <name evidence="2" type="ORF">R1sor_010590</name>
</gene>
<name>A0ABD3I4K5_9MARC</name>
<keyword evidence="3" id="KW-1185">Reference proteome</keyword>
<comment type="caution">
    <text evidence="2">The sequence shown here is derived from an EMBL/GenBank/DDBJ whole genome shotgun (WGS) entry which is preliminary data.</text>
</comment>
<proteinExistence type="predicted"/>
<dbReference type="AlphaFoldDB" id="A0ABD3I4K5"/>
<feature type="compositionally biased region" description="Polar residues" evidence="1">
    <location>
        <begin position="275"/>
        <end position="301"/>
    </location>
</feature>
<evidence type="ECO:0000313" key="3">
    <source>
        <dbReference type="Proteomes" id="UP001633002"/>
    </source>
</evidence>